<feature type="compositionally biased region" description="Low complexity" evidence="3">
    <location>
        <begin position="1026"/>
        <end position="1047"/>
    </location>
</feature>
<evidence type="ECO:0000259" key="5">
    <source>
        <dbReference type="PROSITE" id="PS50018"/>
    </source>
</evidence>
<evidence type="ECO:0008006" key="8">
    <source>
        <dbReference type="Google" id="ProtNLM"/>
    </source>
</evidence>
<comment type="caution">
    <text evidence="6">The sequence shown here is derived from an EMBL/GenBank/DDBJ whole genome shotgun (WGS) entry which is preliminary data.</text>
</comment>
<dbReference type="SUPFAM" id="SSF48350">
    <property type="entry name" value="GTPase activation domain, GAP"/>
    <property type="match status" value="1"/>
</dbReference>
<feature type="region of interest" description="Disordered" evidence="3">
    <location>
        <begin position="1102"/>
        <end position="1133"/>
    </location>
</feature>
<feature type="compositionally biased region" description="Low complexity" evidence="3">
    <location>
        <begin position="741"/>
        <end position="752"/>
    </location>
</feature>
<dbReference type="Gene3D" id="1.10.506.10">
    <property type="entry name" value="GTPase Activation - p120gap, domain 1"/>
    <property type="match status" value="2"/>
</dbReference>
<gene>
    <name evidence="6" type="ORF">DPMN_151703</name>
</gene>
<feature type="compositionally biased region" description="Polar residues" evidence="3">
    <location>
        <begin position="1016"/>
        <end position="1025"/>
    </location>
</feature>
<dbReference type="SMART" id="SM00323">
    <property type="entry name" value="RasGAP"/>
    <property type="match status" value="1"/>
</dbReference>
<feature type="domain" description="Ras-GAP" evidence="5">
    <location>
        <begin position="289"/>
        <end position="481"/>
    </location>
</feature>
<dbReference type="InterPro" id="IPR057606">
    <property type="entry name" value="SynGAP1-like_PH"/>
</dbReference>
<dbReference type="InterPro" id="IPR008936">
    <property type="entry name" value="Rho_GTPase_activation_prot"/>
</dbReference>
<feature type="compositionally biased region" description="Polar residues" evidence="3">
    <location>
        <begin position="670"/>
        <end position="689"/>
    </location>
</feature>
<feature type="compositionally biased region" description="Polar residues" evidence="3">
    <location>
        <begin position="621"/>
        <end position="640"/>
    </location>
</feature>
<feature type="compositionally biased region" description="Low complexity" evidence="3">
    <location>
        <begin position="955"/>
        <end position="970"/>
    </location>
</feature>
<feature type="compositionally biased region" description="Polar residues" evidence="3">
    <location>
        <begin position="769"/>
        <end position="788"/>
    </location>
</feature>
<sequence length="1224" mass="138561">MAFVSEIKVSVGSVNRMKENICEKVMKTSSYVLSVISSRLKNSQSHESLLTSHVTPLHSIDLTGSDMEIRPLHSSILSQEHCLQVSTMHGRKFISCRTAEEREKWMLSLRKTANPQQENTRRCESSLKVWVQEAKNVPSKRRYFCEVLLDKTLYARTSIKTMGDMLFWGEQFEFNNLPAVEYLVVNLYREGDQKKKKKEFNTLVGYTKIPITDVSNNRQYVERWFNTSSGTVGKGGKENKTDLPLIRLKVRHQNVEILPVRLYSDLSQYIGDNYIVLCEQLEPIVNIRDKEELATTLIKVMQKLEKATDFLREVVMSEVLRLDNSHLTFRGNSLATKSMEAYMKIVGEKYLSDTLGEFVRNIIHSEDDCEVDPTRVAMPHFLQRQQTNLRMYCDMAWTKIITSSSFFPSELRNVFTCFRHRCVEENKGDLSENLISGSIFLRFLCPAILSPSLFHLTQEFPTERAARNLTLIAKTIQTLANFSKFGGKEDYMTFMNDFVEEEWTNMKDFLTKISSPDENDNYTEYDGYIDMGKELSMLHSQIEATLEKAPQETLDSLGNLPKILAQVNNDLKDPNVNQRNKPQNRKSQQYDNLVNIQAHIDLTTTPTELLRDMLKQCGGESPTNSNLFVNRGTESPNGSIDNECESCDSRLTDDSASSTSKNEIHRSEVANVSVTSRSNVSESRVNKSWSQMVSAAEVVNGEFIDLITFMDEEGNHSVDSEGNGNGSQMSISQMSTMASSGYQSFGYSQSSSPIDHDKQEVTPPEPRKTQQYTHNSNYTHSTPLSFSNPMYRLNNRGVSVSSHSRKTSSPIQKVSSNSSLSSEGETQTVTTISPVRSEQLRCKDLNKPLVLHSFNSSSTDSVTERERITQSVSNNNVCYSDSSVDSSRVVQTSFSNNNVSSITMEINTKPRHSQSNNSLSAKTKSSLVNGNSYSSSEGTRKFSLELRGSSSPVLSHSARSTSSSATSSSYTTTYYNTIGSTPRRGHELSNSVDFASMSKSQFSTHGHSDQMRRTATDTSISQHGASSTSEGSSVSSSTRSITSPDDSSLFRRLSAQNAVHMGIRSVQRRIHEQEKSKQEYEQEVTVLKQQLLEAQERLKQAEERLQEQETDTEWQHRLRESEERMRRQQAEKDDQMKTIIQRLMHVEEELREEQEEMQKTVAQKQQVIEAQERRIQSLNVENSQLILTLNQLKEHYSATAAKNGLVPPLKTKLADVSQFKTSSC</sequence>
<dbReference type="EMBL" id="JAIWYP010000007">
    <property type="protein sequence ID" value="KAH3798113.1"/>
    <property type="molecule type" value="Genomic_DNA"/>
</dbReference>
<dbReference type="InterPro" id="IPR000008">
    <property type="entry name" value="C2_dom"/>
</dbReference>
<reference evidence="6" key="1">
    <citation type="journal article" date="2019" name="bioRxiv">
        <title>The Genome of the Zebra Mussel, Dreissena polymorpha: A Resource for Invasive Species Research.</title>
        <authorList>
            <person name="McCartney M.A."/>
            <person name="Auch B."/>
            <person name="Kono T."/>
            <person name="Mallez S."/>
            <person name="Zhang Y."/>
            <person name="Obille A."/>
            <person name="Becker A."/>
            <person name="Abrahante J.E."/>
            <person name="Garbe J."/>
            <person name="Badalamenti J.P."/>
            <person name="Herman A."/>
            <person name="Mangelson H."/>
            <person name="Liachko I."/>
            <person name="Sullivan S."/>
            <person name="Sone E.D."/>
            <person name="Koren S."/>
            <person name="Silverstein K.A.T."/>
            <person name="Beckman K.B."/>
            <person name="Gohl D.M."/>
        </authorList>
    </citation>
    <scope>NUCLEOTIDE SEQUENCE</scope>
    <source>
        <strain evidence="6">Duluth1</strain>
        <tissue evidence="6">Whole animal</tissue>
    </source>
</reference>
<dbReference type="InterPro" id="IPR035892">
    <property type="entry name" value="C2_domain_sf"/>
</dbReference>
<feature type="compositionally biased region" description="Polar residues" evidence="3">
    <location>
        <begin position="575"/>
        <end position="590"/>
    </location>
</feature>
<dbReference type="PROSITE" id="PS50004">
    <property type="entry name" value="C2"/>
    <property type="match status" value="1"/>
</dbReference>
<dbReference type="PANTHER" id="PTHR10194">
    <property type="entry name" value="RAS GTPASE-ACTIVATING PROTEINS"/>
    <property type="match status" value="1"/>
</dbReference>
<feature type="compositionally biased region" description="Basic and acidic residues" evidence="3">
    <location>
        <begin position="754"/>
        <end position="768"/>
    </location>
</feature>
<feature type="region of interest" description="Disordered" evidence="3">
    <location>
        <begin position="620"/>
        <end position="689"/>
    </location>
</feature>
<feature type="compositionally biased region" description="Basic and acidic residues" evidence="3">
    <location>
        <begin position="1006"/>
        <end position="1015"/>
    </location>
</feature>
<feature type="region of interest" description="Disordered" evidence="3">
    <location>
        <begin position="568"/>
        <end position="590"/>
    </location>
</feature>
<proteinExistence type="predicted"/>
<dbReference type="Pfam" id="PF25321">
    <property type="entry name" value="PH_RASGAP"/>
    <property type="match status" value="1"/>
</dbReference>
<keyword evidence="7" id="KW-1185">Reference proteome</keyword>
<keyword evidence="1" id="KW-0343">GTPase activation</keyword>
<dbReference type="Pfam" id="PF12004">
    <property type="entry name" value="DAB2P_C"/>
    <property type="match status" value="1"/>
</dbReference>
<dbReference type="Pfam" id="PF00616">
    <property type="entry name" value="RasGAP"/>
    <property type="match status" value="2"/>
</dbReference>
<dbReference type="InterPro" id="IPR039360">
    <property type="entry name" value="Ras_GTPase"/>
</dbReference>
<dbReference type="AlphaFoldDB" id="A0A9D4FFV1"/>
<evidence type="ECO:0000256" key="3">
    <source>
        <dbReference type="SAM" id="MobiDB-lite"/>
    </source>
</evidence>
<dbReference type="SUPFAM" id="SSF50729">
    <property type="entry name" value="PH domain-like"/>
    <property type="match status" value="1"/>
</dbReference>
<evidence type="ECO:0000313" key="6">
    <source>
        <dbReference type="EMBL" id="KAH3798113.1"/>
    </source>
</evidence>
<dbReference type="SUPFAM" id="SSF49562">
    <property type="entry name" value="C2 domain (Calcium/lipid-binding domain, CaLB)"/>
    <property type="match status" value="1"/>
</dbReference>
<feature type="region of interest" description="Disordered" evidence="3">
    <location>
        <begin position="901"/>
        <end position="970"/>
    </location>
</feature>
<keyword evidence="2" id="KW-0597">Phosphoprotein</keyword>
<dbReference type="CDD" id="cd04013">
    <property type="entry name" value="C2_SynGAP_like"/>
    <property type="match status" value="1"/>
</dbReference>
<dbReference type="Gene3D" id="2.60.40.150">
    <property type="entry name" value="C2 domain"/>
    <property type="match status" value="1"/>
</dbReference>
<dbReference type="GO" id="GO:0005096">
    <property type="term" value="F:GTPase activator activity"/>
    <property type="evidence" value="ECO:0007669"/>
    <property type="project" value="UniProtKB-KW"/>
</dbReference>
<accession>A0A9D4FFV1</accession>
<dbReference type="Proteomes" id="UP000828390">
    <property type="component" value="Unassembled WGS sequence"/>
</dbReference>
<dbReference type="InterPro" id="IPR001936">
    <property type="entry name" value="RasGAP_dom"/>
</dbReference>
<dbReference type="SMART" id="SM00239">
    <property type="entry name" value="C2"/>
    <property type="match status" value="1"/>
</dbReference>
<organism evidence="6 7">
    <name type="scientific">Dreissena polymorpha</name>
    <name type="common">Zebra mussel</name>
    <name type="synonym">Mytilus polymorpha</name>
    <dbReference type="NCBI Taxonomy" id="45954"/>
    <lineage>
        <taxon>Eukaryota</taxon>
        <taxon>Metazoa</taxon>
        <taxon>Spiralia</taxon>
        <taxon>Lophotrochozoa</taxon>
        <taxon>Mollusca</taxon>
        <taxon>Bivalvia</taxon>
        <taxon>Autobranchia</taxon>
        <taxon>Heteroconchia</taxon>
        <taxon>Euheterodonta</taxon>
        <taxon>Imparidentia</taxon>
        <taxon>Neoheterodontei</taxon>
        <taxon>Myida</taxon>
        <taxon>Dreissenoidea</taxon>
        <taxon>Dreissenidae</taxon>
        <taxon>Dreissena</taxon>
    </lineage>
</organism>
<name>A0A9D4FFV1_DREPO</name>
<feature type="region of interest" description="Disordered" evidence="3">
    <location>
        <begin position="999"/>
        <end position="1049"/>
    </location>
</feature>
<dbReference type="PROSITE" id="PS00509">
    <property type="entry name" value="RAS_GTPASE_ACTIV_1"/>
    <property type="match status" value="1"/>
</dbReference>
<evidence type="ECO:0000313" key="7">
    <source>
        <dbReference type="Proteomes" id="UP000828390"/>
    </source>
</evidence>
<dbReference type="PANTHER" id="PTHR10194:SF60">
    <property type="entry name" value="RAS GTPASE-ACTIVATING PROTEIN RASKOL"/>
    <property type="match status" value="1"/>
</dbReference>
<evidence type="ECO:0000259" key="4">
    <source>
        <dbReference type="PROSITE" id="PS50004"/>
    </source>
</evidence>
<dbReference type="CDD" id="cd05136">
    <property type="entry name" value="RasGAP_DAB2IP"/>
    <property type="match status" value="1"/>
</dbReference>
<feature type="domain" description="C2" evidence="4">
    <location>
        <begin position="105"/>
        <end position="225"/>
    </location>
</feature>
<feature type="region of interest" description="Disordered" evidence="3">
    <location>
        <begin position="741"/>
        <end position="831"/>
    </location>
</feature>
<dbReference type="PROSITE" id="PS50018">
    <property type="entry name" value="RAS_GTPASE_ACTIV_2"/>
    <property type="match status" value="1"/>
</dbReference>
<feature type="compositionally biased region" description="Low complexity" evidence="3">
    <location>
        <begin position="925"/>
        <end position="936"/>
    </location>
</feature>
<feature type="compositionally biased region" description="Polar residues" evidence="3">
    <location>
        <begin position="913"/>
        <end position="924"/>
    </location>
</feature>
<reference evidence="6" key="2">
    <citation type="submission" date="2020-11" db="EMBL/GenBank/DDBJ databases">
        <authorList>
            <person name="McCartney M.A."/>
            <person name="Auch B."/>
            <person name="Kono T."/>
            <person name="Mallez S."/>
            <person name="Becker A."/>
            <person name="Gohl D.M."/>
            <person name="Silverstein K.A.T."/>
            <person name="Koren S."/>
            <person name="Bechman K.B."/>
            <person name="Herman A."/>
            <person name="Abrahante J.E."/>
            <person name="Garbe J."/>
        </authorList>
    </citation>
    <scope>NUCLEOTIDE SEQUENCE</scope>
    <source>
        <strain evidence="6">Duluth1</strain>
        <tissue evidence="6">Whole animal</tissue>
    </source>
</reference>
<dbReference type="InterPro" id="IPR021887">
    <property type="entry name" value="DAB2P_C"/>
</dbReference>
<dbReference type="InterPro" id="IPR023152">
    <property type="entry name" value="RasGAP_CS"/>
</dbReference>
<evidence type="ECO:0000256" key="1">
    <source>
        <dbReference type="ARBA" id="ARBA00022468"/>
    </source>
</evidence>
<protein>
    <recommendedName>
        <fullName evidence="8">Ras GTPase-activating protein nGAP</fullName>
    </recommendedName>
</protein>
<evidence type="ECO:0000256" key="2">
    <source>
        <dbReference type="ARBA" id="ARBA00022553"/>
    </source>
</evidence>